<dbReference type="Proteomes" id="UP000681720">
    <property type="component" value="Unassembled WGS sequence"/>
</dbReference>
<dbReference type="Proteomes" id="UP000681967">
    <property type="component" value="Unassembled WGS sequence"/>
</dbReference>
<organism evidence="2 4">
    <name type="scientific">Rotaria magnacalcarata</name>
    <dbReference type="NCBI Taxonomy" id="392030"/>
    <lineage>
        <taxon>Eukaryota</taxon>
        <taxon>Metazoa</taxon>
        <taxon>Spiralia</taxon>
        <taxon>Gnathifera</taxon>
        <taxon>Rotifera</taxon>
        <taxon>Eurotatoria</taxon>
        <taxon>Bdelloidea</taxon>
        <taxon>Philodinida</taxon>
        <taxon>Philodinidae</taxon>
        <taxon>Rotaria</taxon>
    </lineage>
</organism>
<proteinExistence type="predicted"/>
<evidence type="ECO:0000313" key="4">
    <source>
        <dbReference type="Proteomes" id="UP000681720"/>
    </source>
</evidence>
<evidence type="ECO:0000313" key="3">
    <source>
        <dbReference type="EMBL" id="CAF4664794.1"/>
    </source>
</evidence>
<evidence type="ECO:0000313" key="2">
    <source>
        <dbReference type="EMBL" id="CAF4548855.1"/>
    </source>
</evidence>
<reference evidence="2" key="1">
    <citation type="submission" date="2021-02" db="EMBL/GenBank/DDBJ databases">
        <authorList>
            <person name="Nowell W R."/>
        </authorList>
    </citation>
    <scope>NUCLEOTIDE SEQUENCE</scope>
</reference>
<gene>
    <name evidence="3" type="ORF">BYL167_LOCUS42733</name>
    <name evidence="2" type="ORF">GIL414_LOCUS36753</name>
</gene>
<feature type="compositionally biased region" description="Polar residues" evidence="1">
    <location>
        <begin position="44"/>
        <end position="61"/>
    </location>
</feature>
<feature type="non-terminal residue" evidence="2">
    <location>
        <position position="61"/>
    </location>
</feature>
<dbReference type="EMBL" id="CAJOBJ010092309">
    <property type="protein sequence ID" value="CAF4548855.1"/>
    <property type="molecule type" value="Genomic_DNA"/>
</dbReference>
<protein>
    <submittedName>
        <fullName evidence="2">Uncharacterized protein</fullName>
    </submittedName>
</protein>
<comment type="caution">
    <text evidence="2">The sequence shown here is derived from an EMBL/GenBank/DDBJ whole genome shotgun (WGS) entry which is preliminary data.</text>
</comment>
<dbReference type="EMBL" id="CAJOBH010111704">
    <property type="protein sequence ID" value="CAF4664794.1"/>
    <property type="molecule type" value="Genomic_DNA"/>
</dbReference>
<accession>A0A8S2YDJ6</accession>
<name>A0A8S2YDJ6_9BILA</name>
<dbReference type="AlphaFoldDB" id="A0A8S2YDJ6"/>
<evidence type="ECO:0000256" key="1">
    <source>
        <dbReference type="SAM" id="MobiDB-lite"/>
    </source>
</evidence>
<feature type="non-terminal residue" evidence="2">
    <location>
        <position position="1"/>
    </location>
</feature>
<feature type="region of interest" description="Disordered" evidence="1">
    <location>
        <begin position="31"/>
        <end position="61"/>
    </location>
</feature>
<sequence>DSSSTNDDATNPKLPSLENLTVQNIEELIGKPNAITKPNPPVDDSTSQMTVQETTSGIKDL</sequence>
<feature type="region of interest" description="Disordered" evidence="1">
    <location>
        <begin position="1"/>
        <end position="20"/>
    </location>
</feature>